<feature type="compositionally biased region" description="Basic and acidic residues" evidence="1">
    <location>
        <begin position="1"/>
        <end position="16"/>
    </location>
</feature>
<gene>
    <name evidence="2" type="ORF">N8I74_07200</name>
</gene>
<dbReference type="PANTHER" id="PTHR21525:SF9">
    <property type="entry name" value="CHANNEL_COLICIN DOMAIN-CONTAINING PROTEIN"/>
    <property type="match status" value="1"/>
</dbReference>
<evidence type="ECO:0000313" key="3">
    <source>
        <dbReference type="Proteomes" id="UP001061302"/>
    </source>
</evidence>
<dbReference type="RefSeq" id="WP_263126203.1">
    <property type="nucleotide sequence ID" value="NZ_CP106753.1"/>
</dbReference>
<evidence type="ECO:0000256" key="1">
    <source>
        <dbReference type="SAM" id="MobiDB-lite"/>
    </source>
</evidence>
<dbReference type="Proteomes" id="UP001061302">
    <property type="component" value="Chromosome"/>
</dbReference>
<dbReference type="EMBL" id="CP106753">
    <property type="protein sequence ID" value="UXY16801.1"/>
    <property type="molecule type" value="Genomic_DNA"/>
</dbReference>
<protein>
    <recommendedName>
        <fullName evidence="4">Glycine zipper domain-containing protein</fullName>
    </recommendedName>
</protein>
<dbReference type="PANTHER" id="PTHR21525">
    <property type="entry name" value="MOTILE SPERM PROTEIN"/>
    <property type="match status" value="1"/>
</dbReference>
<evidence type="ECO:0008006" key="4">
    <source>
        <dbReference type="Google" id="ProtNLM"/>
    </source>
</evidence>
<sequence length="172" mass="17771">MAHDDYDKRDDRDANRDPISGEPGAHPVSTGVGAAVGGAAGIGAAAAAGAAAGSAVGPVGTAVGAAVGAVVGGLAGSAAGELVNPTEEEEFWRNNYAREPYVAPGSGFERYSAAYRTGYEGRGRFTDRTFDEAEGDLRDDYYARRGDSALEWDDARAAARASWERIDKRAGV</sequence>
<feature type="region of interest" description="Disordered" evidence="1">
    <location>
        <begin position="1"/>
        <end position="33"/>
    </location>
</feature>
<evidence type="ECO:0000313" key="2">
    <source>
        <dbReference type="EMBL" id="UXY16801.1"/>
    </source>
</evidence>
<name>A0ABY6DR21_9NEIS</name>
<organism evidence="2 3">
    <name type="scientific">Chitiniphilus purpureus</name>
    <dbReference type="NCBI Taxonomy" id="2981137"/>
    <lineage>
        <taxon>Bacteria</taxon>
        <taxon>Pseudomonadati</taxon>
        <taxon>Pseudomonadota</taxon>
        <taxon>Betaproteobacteria</taxon>
        <taxon>Neisseriales</taxon>
        <taxon>Chitinibacteraceae</taxon>
        <taxon>Chitiniphilus</taxon>
    </lineage>
</organism>
<proteinExistence type="predicted"/>
<keyword evidence="3" id="KW-1185">Reference proteome</keyword>
<reference evidence="2" key="1">
    <citation type="submission" date="2022-10" db="EMBL/GenBank/DDBJ databases">
        <title>Chitiniphilus purpureus sp. nov., a novel chitin-degrading bacterium isolated from crawfish pond sediment.</title>
        <authorList>
            <person name="Li K."/>
        </authorList>
    </citation>
    <scope>NUCLEOTIDE SEQUENCE</scope>
    <source>
        <strain evidence="2">CD1</strain>
    </source>
</reference>
<accession>A0ABY6DR21</accession>